<dbReference type="STRING" id="1235802.C823_01106"/>
<accession>N2B8M2</accession>
<protein>
    <submittedName>
        <fullName evidence="1">Uncharacterized protein</fullName>
    </submittedName>
</protein>
<dbReference type="AlphaFoldDB" id="N2B8M2"/>
<organism evidence="1 2">
    <name type="scientific">Eubacterium plexicaudatum ASF492</name>
    <dbReference type="NCBI Taxonomy" id="1235802"/>
    <lineage>
        <taxon>Bacteria</taxon>
        <taxon>Bacillati</taxon>
        <taxon>Bacillota</taxon>
        <taxon>Clostridia</taxon>
        <taxon>Eubacteriales</taxon>
        <taxon>Eubacteriaceae</taxon>
        <taxon>Eubacterium</taxon>
    </lineage>
</organism>
<dbReference type="Proteomes" id="UP000012589">
    <property type="component" value="Unassembled WGS sequence"/>
</dbReference>
<name>N2B8M2_9FIRM</name>
<dbReference type="OrthoDB" id="2058668at2"/>
<dbReference type="HOGENOM" id="CLU_2664738_0_0_9"/>
<proteinExistence type="predicted"/>
<evidence type="ECO:0000313" key="1">
    <source>
        <dbReference type="EMBL" id="EMZ34725.1"/>
    </source>
</evidence>
<sequence>MDEDNFLELLEIYMDMAEKQDEIIYRLGKVTKRLAEDLKLLRNDQRYSEELAGKPDDKLSQDMAIIKEVMDQYKEVKAELEP</sequence>
<keyword evidence="2" id="KW-1185">Reference proteome</keyword>
<dbReference type="EMBL" id="AQFT01000033">
    <property type="protein sequence ID" value="EMZ34725.1"/>
    <property type="molecule type" value="Genomic_DNA"/>
</dbReference>
<dbReference type="eggNOG" id="ENOG502ZKJ3">
    <property type="taxonomic scope" value="Bacteria"/>
</dbReference>
<evidence type="ECO:0000313" key="2">
    <source>
        <dbReference type="Proteomes" id="UP000012589"/>
    </source>
</evidence>
<reference evidence="1 2" key="1">
    <citation type="journal article" date="2014" name="Genome Announc.">
        <title>Draft genome sequences of the altered schaedler flora, a defined bacterial community from gnotobiotic mice.</title>
        <authorList>
            <person name="Wannemuehler M.J."/>
            <person name="Overstreet A.M."/>
            <person name="Ward D.V."/>
            <person name="Phillips G.J."/>
        </authorList>
    </citation>
    <scope>NUCLEOTIDE SEQUENCE [LARGE SCALE GENOMIC DNA]</scope>
    <source>
        <strain evidence="1 2">ASF492</strain>
    </source>
</reference>
<gene>
    <name evidence="1" type="ORF">C823_01106</name>
</gene>
<dbReference type="PATRIC" id="fig|1235802.3.peg.1188"/>
<comment type="caution">
    <text evidence="1">The sequence shown here is derived from an EMBL/GenBank/DDBJ whole genome shotgun (WGS) entry which is preliminary data.</text>
</comment>